<evidence type="ECO:0000256" key="1">
    <source>
        <dbReference type="SAM" id="Coils"/>
    </source>
</evidence>
<evidence type="ECO:0000313" key="3">
    <source>
        <dbReference type="EMBL" id="KAK4435240.1"/>
    </source>
</evidence>
<accession>A0AAE1YR75</accession>
<keyword evidence="1" id="KW-0175">Coiled coil</keyword>
<evidence type="ECO:0000313" key="4">
    <source>
        <dbReference type="Proteomes" id="UP001293254"/>
    </source>
</evidence>
<dbReference type="EMBL" id="JACGWO010000002">
    <property type="protein sequence ID" value="KAK4435240.1"/>
    <property type="molecule type" value="Genomic_DNA"/>
</dbReference>
<reference evidence="3" key="1">
    <citation type="submission" date="2020-06" db="EMBL/GenBank/DDBJ databases">
        <authorList>
            <person name="Li T."/>
            <person name="Hu X."/>
            <person name="Zhang T."/>
            <person name="Song X."/>
            <person name="Zhang H."/>
            <person name="Dai N."/>
            <person name="Sheng W."/>
            <person name="Hou X."/>
            <person name="Wei L."/>
        </authorList>
    </citation>
    <scope>NUCLEOTIDE SEQUENCE</scope>
    <source>
        <strain evidence="3">3651</strain>
        <tissue evidence="3">Leaf</tissue>
    </source>
</reference>
<comment type="caution">
    <text evidence="3">The sequence shown here is derived from an EMBL/GenBank/DDBJ whole genome shotgun (WGS) entry which is preliminary data.</text>
</comment>
<protein>
    <submittedName>
        <fullName evidence="3">Uncharacterized protein</fullName>
    </submittedName>
</protein>
<feature type="region of interest" description="Disordered" evidence="2">
    <location>
        <begin position="58"/>
        <end position="88"/>
    </location>
</feature>
<feature type="region of interest" description="Disordered" evidence="2">
    <location>
        <begin position="100"/>
        <end position="135"/>
    </location>
</feature>
<dbReference type="AlphaFoldDB" id="A0AAE1YR75"/>
<sequence length="363" mass="39861">MKEAGLVDHEFNTKAILDEKLLTVAGLHPAPDRYRAPSIVLLDFVSFRSSHAFEFWTRSAPSTPSDLPPELTPTSRTTSPPPASVPCPQETSVIEVVTSPEDVPPVVPPTDLPPDVHPSSPLPPPIEELPSSHKRPRIDAEGTEATPIAAGPSEPVFPAPVINPRMDPQAGAFNMSKALNRADVEVLTPRTFRGIRNLVLSHAFVIPATVTTMVEKYAYSLRNGEMLRRELQETKAFIRAQCAEFEEQARERENKLKEELDTLKNQMVEKYSQIAMLTMENAAIKASTMQAYARGREEGASSAVLAFKESAETYRQASAYYVDGFATCLAQFKNIGNLPPDFDLSFVNVRADGFRNVDVGPSG</sequence>
<evidence type="ECO:0000256" key="2">
    <source>
        <dbReference type="SAM" id="MobiDB-lite"/>
    </source>
</evidence>
<feature type="compositionally biased region" description="Pro residues" evidence="2">
    <location>
        <begin position="102"/>
        <end position="127"/>
    </location>
</feature>
<reference evidence="3" key="2">
    <citation type="journal article" date="2024" name="Plant">
        <title>Genomic evolution and insights into agronomic trait innovations of Sesamum species.</title>
        <authorList>
            <person name="Miao H."/>
            <person name="Wang L."/>
            <person name="Qu L."/>
            <person name="Liu H."/>
            <person name="Sun Y."/>
            <person name="Le M."/>
            <person name="Wang Q."/>
            <person name="Wei S."/>
            <person name="Zheng Y."/>
            <person name="Lin W."/>
            <person name="Duan Y."/>
            <person name="Cao H."/>
            <person name="Xiong S."/>
            <person name="Wang X."/>
            <person name="Wei L."/>
            <person name="Li C."/>
            <person name="Ma Q."/>
            <person name="Ju M."/>
            <person name="Zhao R."/>
            <person name="Li G."/>
            <person name="Mu C."/>
            <person name="Tian Q."/>
            <person name="Mei H."/>
            <person name="Zhang T."/>
            <person name="Gao T."/>
            <person name="Zhang H."/>
        </authorList>
    </citation>
    <scope>NUCLEOTIDE SEQUENCE</scope>
    <source>
        <strain evidence="3">3651</strain>
    </source>
</reference>
<gene>
    <name evidence="3" type="ORF">Salat_0687300</name>
</gene>
<name>A0AAE1YR75_9LAMI</name>
<dbReference type="Proteomes" id="UP001293254">
    <property type="component" value="Unassembled WGS sequence"/>
</dbReference>
<keyword evidence="4" id="KW-1185">Reference proteome</keyword>
<organism evidence="3 4">
    <name type="scientific">Sesamum alatum</name>
    <dbReference type="NCBI Taxonomy" id="300844"/>
    <lineage>
        <taxon>Eukaryota</taxon>
        <taxon>Viridiplantae</taxon>
        <taxon>Streptophyta</taxon>
        <taxon>Embryophyta</taxon>
        <taxon>Tracheophyta</taxon>
        <taxon>Spermatophyta</taxon>
        <taxon>Magnoliopsida</taxon>
        <taxon>eudicotyledons</taxon>
        <taxon>Gunneridae</taxon>
        <taxon>Pentapetalae</taxon>
        <taxon>asterids</taxon>
        <taxon>lamiids</taxon>
        <taxon>Lamiales</taxon>
        <taxon>Pedaliaceae</taxon>
        <taxon>Sesamum</taxon>
    </lineage>
</organism>
<feature type="coiled-coil region" evidence="1">
    <location>
        <begin position="228"/>
        <end position="273"/>
    </location>
</feature>
<proteinExistence type="predicted"/>